<name>A0A8E6B5V0_9BACT</name>
<dbReference type="KEGG" id="tsph:KIH39_24225"/>
<keyword evidence="3" id="KW-1185">Reference proteome</keyword>
<keyword evidence="1" id="KW-0732">Signal</keyword>
<evidence type="ECO:0000313" key="2">
    <source>
        <dbReference type="EMBL" id="QVL31907.1"/>
    </source>
</evidence>
<proteinExistence type="predicted"/>
<dbReference type="AlphaFoldDB" id="A0A8E6B5V0"/>
<reference evidence="2" key="1">
    <citation type="submission" date="2021-05" db="EMBL/GenBank/DDBJ databases">
        <title>Complete genome sequence of the cellulolytic planctomycete Telmatocola sphagniphila SP2T and characterization of the first cellulase from planctomycetes.</title>
        <authorList>
            <person name="Rakitin A.L."/>
            <person name="Beletsky A.V."/>
            <person name="Naumoff D.G."/>
            <person name="Kulichevskaya I.S."/>
            <person name="Mardanov A.V."/>
            <person name="Ravin N.V."/>
            <person name="Dedysh S.N."/>
        </authorList>
    </citation>
    <scope>NUCLEOTIDE SEQUENCE</scope>
    <source>
        <strain evidence="2">SP2T</strain>
    </source>
</reference>
<evidence type="ECO:0000256" key="1">
    <source>
        <dbReference type="SAM" id="SignalP"/>
    </source>
</evidence>
<dbReference type="RefSeq" id="WP_213496354.1">
    <property type="nucleotide sequence ID" value="NZ_CP074694.1"/>
</dbReference>
<evidence type="ECO:0008006" key="4">
    <source>
        <dbReference type="Google" id="ProtNLM"/>
    </source>
</evidence>
<evidence type="ECO:0000313" key="3">
    <source>
        <dbReference type="Proteomes" id="UP000676194"/>
    </source>
</evidence>
<dbReference type="Proteomes" id="UP000676194">
    <property type="component" value="Chromosome"/>
</dbReference>
<feature type="signal peptide" evidence="1">
    <location>
        <begin position="1"/>
        <end position="24"/>
    </location>
</feature>
<protein>
    <recommendedName>
        <fullName evidence="4">DUF5666 domain-containing protein</fullName>
    </recommendedName>
</protein>
<organism evidence="2 3">
    <name type="scientific">Telmatocola sphagniphila</name>
    <dbReference type="NCBI Taxonomy" id="1123043"/>
    <lineage>
        <taxon>Bacteria</taxon>
        <taxon>Pseudomonadati</taxon>
        <taxon>Planctomycetota</taxon>
        <taxon>Planctomycetia</taxon>
        <taxon>Gemmatales</taxon>
        <taxon>Gemmataceae</taxon>
    </lineage>
</organism>
<accession>A0A8E6B5V0</accession>
<feature type="chain" id="PRO_5034642060" description="DUF5666 domain-containing protein" evidence="1">
    <location>
        <begin position="25"/>
        <end position="148"/>
    </location>
</feature>
<gene>
    <name evidence="2" type="ORF">KIH39_24225</name>
</gene>
<sequence length="148" mass="15542">MRGLITTFAVLIGFLATGATPAFAAKGVKKKDGSEAVHKGVIVSITPIQGQATGVKKKGANNANSVIAEITIKAHHAKKKSQPAAKGGKTGQHLHKFTIHKDTKFTLQTGKQQAPASLAVARVGEHVHITSKNMRAEHVTLISKAKKA</sequence>
<dbReference type="EMBL" id="CP074694">
    <property type="protein sequence ID" value="QVL31907.1"/>
    <property type="molecule type" value="Genomic_DNA"/>
</dbReference>